<reference evidence="3 4" key="1">
    <citation type="submission" date="2019-04" db="EMBL/GenBank/DDBJ databases">
        <title>Friends and foes A comparative genomics study of 23 Aspergillus species from section Flavi.</title>
        <authorList>
            <consortium name="DOE Joint Genome Institute"/>
            <person name="Kjaerbolling I."/>
            <person name="Vesth T."/>
            <person name="Frisvad J.C."/>
            <person name="Nybo J.L."/>
            <person name="Theobald S."/>
            <person name="Kildgaard S."/>
            <person name="Isbrandt T."/>
            <person name="Kuo A."/>
            <person name="Sato A."/>
            <person name="Lyhne E.K."/>
            <person name="Kogle M.E."/>
            <person name="Wiebenga A."/>
            <person name="Kun R.S."/>
            <person name="Lubbers R.J."/>
            <person name="Makela M.R."/>
            <person name="Barry K."/>
            <person name="Chovatia M."/>
            <person name="Clum A."/>
            <person name="Daum C."/>
            <person name="Haridas S."/>
            <person name="He G."/>
            <person name="LaButti K."/>
            <person name="Lipzen A."/>
            <person name="Mondo S."/>
            <person name="Riley R."/>
            <person name="Salamov A."/>
            <person name="Simmons B.A."/>
            <person name="Magnuson J.K."/>
            <person name="Henrissat B."/>
            <person name="Mortensen U.H."/>
            <person name="Larsen T.O."/>
            <person name="Devries R.P."/>
            <person name="Grigoriev I.V."/>
            <person name="Machida M."/>
            <person name="Baker S.E."/>
            <person name="Andersen M.R."/>
        </authorList>
    </citation>
    <scope>NUCLEOTIDE SEQUENCE [LARGE SCALE GENOMIC DNA]</scope>
    <source>
        <strain evidence="3 4">IBT 18842</strain>
    </source>
</reference>
<evidence type="ECO:0000259" key="2">
    <source>
        <dbReference type="Pfam" id="PF01048"/>
    </source>
</evidence>
<dbReference type="AlphaFoldDB" id="A0A5N6TZU8"/>
<dbReference type="Pfam" id="PF01048">
    <property type="entry name" value="PNP_UDP_1"/>
    <property type="match status" value="1"/>
</dbReference>
<protein>
    <submittedName>
        <fullName evidence="3">Nucleoside phosphorylase domain-containing protein</fullName>
    </submittedName>
</protein>
<dbReference type="GO" id="GO:0009116">
    <property type="term" value="P:nucleoside metabolic process"/>
    <property type="evidence" value="ECO:0007669"/>
    <property type="project" value="InterPro"/>
</dbReference>
<feature type="signal peptide" evidence="1">
    <location>
        <begin position="1"/>
        <end position="23"/>
    </location>
</feature>
<name>A0A5N6TZU8_ASPAV</name>
<keyword evidence="1" id="KW-0732">Signal</keyword>
<gene>
    <name evidence="3" type="ORF">BDV25DRAFT_152087</name>
</gene>
<evidence type="ECO:0000256" key="1">
    <source>
        <dbReference type="SAM" id="SignalP"/>
    </source>
</evidence>
<evidence type="ECO:0000313" key="4">
    <source>
        <dbReference type="Proteomes" id="UP000325780"/>
    </source>
</evidence>
<dbReference type="PANTHER" id="PTHR46082:SF6">
    <property type="entry name" value="AAA+ ATPASE DOMAIN-CONTAINING PROTEIN-RELATED"/>
    <property type="match status" value="1"/>
</dbReference>
<dbReference type="Gene3D" id="3.40.50.1580">
    <property type="entry name" value="Nucleoside phosphorylase domain"/>
    <property type="match status" value="1"/>
</dbReference>
<proteinExistence type="predicted"/>
<dbReference type="InterPro" id="IPR035994">
    <property type="entry name" value="Nucleoside_phosphorylase_sf"/>
</dbReference>
<accession>A0A5N6TZU8</accession>
<sequence length="219" mass="24214">MGPNSRRDFTIAIICALPLEADAVEALFDETYDRLSRLYGRESGDTNAYVNGRIGGHNVVLCYMPGTGKSSAASVAARLRASYTSIQLALVVGTCGGTPYGPYSTQIFLGDVIISDAVIEYDFGKQYPGGFHRTTGVSNSLGPPNQEIRSLLAGLRAKRALQEFQGEMLQQLFTIQHSELQWRRPDFVDDVLFKASYHHRHYVPPSSPKCRCFNEALKM</sequence>
<feature type="chain" id="PRO_5024807153" evidence="1">
    <location>
        <begin position="24"/>
        <end position="219"/>
    </location>
</feature>
<dbReference type="EMBL" id="ML742063">
    <property type="protein sequence ID" value="KAE8151868.1"/>
    <property type="molecule type" value="Genomic_DNA"/>
</dbReference>
<dbReference type="SUPFAM" id="SSF53167">
    <property type="entry name" value="Purine and uridine phosphorylases"/>
    <property type="match status" value="1"/>
</dbReference>
<keyword evidence="4" id="KW-1185">Reference proteome</keyword>
<evidence type="ECO:0000313" key="3">
    <source>
        <dbReference type="EMBL" id="KAE8151868.1"/>
    </source>
</evidence>
<dbReference type="PANTHER" id="PTHR46082">
    <property type="entry name" value="ATP/GTP-BINDING PROTEIN-RELATED"/>
    <property type="match status" value="1"/>
</dbReference>
<dbReference type="GO" id="GO:0003824">
    <property type="term" value="F:catalytic activity"/>
    <property type="evidence" value="ECO:0007669"/>
    <property type="project" value="InterPro"/>
</dbReference>
<organism evidence="3 4">
    <name type="scientific">Aspergillus avenaceus</name>
    <dbReference type="NCBI Taxonomy" id="36643"/>
    <lineage>
        <taxon>Eukaryota</taxon>
        <taxon>Fungi</taxon>
        <taxon>Dikarya</taxon>
        <taxon>Ascomycota</taxon>
        <taxon>Pezizomycotina</taxon>
        <taxon>Eurotiomycetes</taxon>
        <taxon>Eurotiomycetidae</taxon>
        <taxon>Eurotiales</taxon>
        <taxon>Aspergillaceae</taxon>
        <taxon>Aspergillus</taxon>
        <taxon>Aspergillus subgen. Circumdati</taxon>
    </lineage>
</organism>
<dbReference type="OrthoDB" id="1658288at2759"/>
<dbReference type="Proteomes" id="UP000325780">
    <property type="component" value="Unassembled WGS sequence"/>
</dbReference>
<feature type="domain" description="Nucleoside phosphorylase" evidence="2">
    <location>
        <begin position="10"/>
        <end position="150"/>
    </location>
</feature>
<dbReference type="InterPro" id="IPR053137">
    <property type="entry name" value="NLR-like"/>
</dbReference>
<dbReference type="InterPro" id="IPR000845">
    <property type="entry name" value="Nucleoside_phosphorylase_d"/>
</dbReference>